<evidence type="ECO:0000313" key="2">
    <source>
        <dbReference type="EMBL" id="EHY30845.1"/>
    </source>
</evidence>
<dbReference type="HOGENOM" id="CLU_1250097_0_0_4"/>
<dbReference type="Gene3D" id="3.30.70.2050">
    <property type="match status" value="1"/>
</dbReference>
<evidence type="ECO:0000313" key="3">
    <source>
        <dbReference type="Proteomes" id="UP000004956"/>
    </source>
</evidence>
<dbReference type="STRING" id="762967.HMPREF9440_01792"/>
<dbReference type="AlphaFoldDB" id="H3KGB3"/>
<name>H3KGB3_9BURK</name>
<dbReference type="PANTHER" id="PTHR41247">
    <property type="entry name" value="HTH-TYPE TRANSCRIPTIONAL REPRESSOR YCNK"/>
    <property type="match status" value="1"/>
</dbReference>
<keyword evidence="3" id="KW-1185">Reference proteome</keyword>
<gene>
    <name evidence="2" type="ORF">HMPREF9440_01792</name>
</gene>
<dbReference type="Proteomes" id="UP000004956">
    <property type="component" value="Unassembled WGS sequence"/>
</dbReference>
<feature type="compositionally biased region" description="Polar residues" evidence="1">
    <location>
        <begin position="12"/>
        <end position="24"/>
    </location>
</feature>
<evidence type="ECO:0000256" key="1">
    <source>
        <dbReference type="SAM" id="MobiDB-lite"/>
    </source>
</evidence>
<protein>
    <submittedName>
        <fullName evidence="2">NosL</fullName>
    </submittedName>
</protein>
<sequence length="221" mass="23787">MEFRARSFGSGRDSSLQPQLSQPFPKTPSLPACPDTRKTALDETNPETFVIESCWKHALAGVLTAATLGVASMAASTAHAADAVPYTEADQCGGCGMWITKYPGPKGQVHLKSGDVVKFCSTRCMTCNTLLLNQADVEAWLMQDAEKMDWSGHDADEPHLNAEAAWFVLGSSKKATMGPSLAPFATKEAAEAFQAEFGGKLLRFEDLSRGTLGCPNKRKKL</sequence>
<reference evidence="2 3" key="1">
    <citation type="submission" date="2011-11" db="EMBL/GenBank/DDBJ databases">
        <authorList>
            <person name="Weinstock G."/>
            <person name="Sodergren E."/>
            <person name="Clifton S."/>
            <person name="Fulton L."/>
            <person name="Fulton B."/>
            <person name="Courtney L."/>
            <person name="Fronick C."/>
            <person name="Harrison M."/>
            <person name="Strong C."/>
            <person name="Farmer C."/>
            <person name="Delahaunty K."/>
            <person name="Markovic C."/>
            <person name="Hall O."/>
            <person name="Minx P."/>
            <person name="Tomlinson C."/>
            <person name="Mitreva M."/>
            <person name="Hou S."/>
            <person name="Chen J."/>
            <person name="Wollam A."/>
            <person name="Pepin K.H."/>
            <person name="Johnson M."/>
            <person name="Bhonagiri V."/>
            <person name="Zhang X."/>
            <person name="Suruliraj S."/>
            <person name="Warren W."/>
            <person name="Chinwalla A."/>
            <person name="Mardis E.R."/>
            <person name="Wilson R.K."/>
        </authorList>
    </citation>
    <scope>NUCLEOTIDE SEQUENCE [LARGE SCALE GENOMIC DNA]</scope>
    <source>
        <strain evidence="2 3">YIT 11816</strain>
    </source>
</reference>
<dbReference type="SUPFAM" id="SSF160387">
    <property type="entry name" value="NosL/MerB-like"/>
    <property type="match status" value="1"/>
</dbReference>
<proteinExistence type="predicted"/>
<dbReference type="InterPro" id="IPR008719">
    <property type="entry name" value="N2O_reductase_NosL"/>
</dbReference>
<dbReference type="Pfam" id="PF05573">
    <property type="entry name" value="NosL"/>
    <property type="match status" value="1"/>
</dbReference>
<dbReference type="EMBL" id="AFBQ01000268">
    <property type="protein sequence ID" value="EHY30845.1"/>
    <property type="molecule type" value="Genomic_DNA"/>
</dbReference>
<comment type="caution">
    <text evidence="2">The sequence shown here is derived from an EMBL/GenBank/DDBJ whole genome shotgun (WGS) entry which is preliminary data.</text>
</comment>
<accession>H3KGB3</accession>
<organism evidence="2 3">
    <name type="scientific">Sutterella parvirubra YIT 11816</name>
    <dbReference type="NCBI Taxonomy" id="762967"/>
    <lineage>
        <taxon>Bacteria</taxon>
        <taxon>Pseudomonadati</taxon>
        <taxon>Pseudomonadota</taxon>
        <taxon>Betaproteobacteria</taxon>
        <taxon>Burkholderiales</taxon>
        <taxon>Sutterellaceae</taxon>
        <taxon>Sutterella</taxon>
    </lineage>
</organism>
<dbReference type="PANTHER" id="PTHR41247:SF1">
    <property type="entry name" value="HTH-TYPE TRANSCRIPTIONAL REPRESSOR YCNK"/>
    <property type="match status" value="1"/>
</dbReference>
<dbReference type="PATRIC" id="fig|762967.3.peg.1409"/>
<feature type="region of interest" description="Disordered" evidence="1">
    <location>
        <begin position="1"/>
        <end position="38"/>
    </location>
</feature>